<dbReference type="PANTHER" id="PTHR41307:SF1">
    <property type="entry name" value="MEMBRANE PROTEIN"/>
    <property type="match status" value="1"/>
</dbReference>
<evidence type="ECO:0000256" key="1">
    <source>
        <dbReference type="SAM" id="Phobius"/>
    </source>
</evidence>
<feature type="transmembrane region" description="Helical" evidence="1">
    <location>
        <begin position="166"/>
        <end position="188"/>
    </location>
</feature>
<keyword evidence="3" id="KW-1185">Reference proteome</keyword>
<keyword evidence="1" id="KW-0472">Membrane</keyword>
<sequence>MNMKVPVKELIRQNNEKRKLLTKENQEYYENFLVYIRANFSRDERAIEEVLLEMLDHLLEAQKEGKTAKEVFGKNPKELADEIIASLPKESWKRQLEFIVEIIMTLFGWYFIARGIVPLIQKEDQTIYSGTLVVSGLLLIASLAVLIHFVFVLLKKEAFKDRRKKKVGTILYGILIVGLFALSLYVKFAIHPFGPSFETSYYSIFGLGCFFLLASYLFKKMRESQT</sequence>
<dbReference type="KEGG" id="uth:DKZ56_08115"/>
<gene>
    <name evidence="2" type="ORF">DKZ56_08115</name>
</gene>
<dbReference type="Pfam" id="PF06570">
    <property type="entry name" value="DUF1129"/>
    <property type="match status" value="1"/>
</dbReference>
<dbReference type="InterPro" id="IPR009214">
    <property type="entry name" value="DUF1129"/>
</dbReference>
<reference evidence="2 3" key="1">
    <citation type="submission" date="2019-02" db="EMBL/GenBank/DDBJ databases">
        <title>Ureibacillus thermophilus.</title>
        <authorList>
            <person name="Sunny J.S."/>
            <person name="Natarajan A."/>
            <person name="Saleena L.M."/>
        </authorList>
    </citation>
    <scope>NUCLEOTIDE SEQUENCE [LARGE SCALE GENOMIC DNA]</scope>
    <source>
        <strain evidence="2 3">LM102</strain>
    </source>
</reference>
<keyword evidence="1" id="KW-0812">Transmembrane</keyword>
<evidence type="ECO:0000313" key="2">
    <source>
        <dbReference type="EMBL" id="QBK25826.1"/>
    </source>
</evidence>
<dbReference type="SUPFAM" id="SSF158560">
    <property type="entry name" value="BH3980-like"/>
    <property type="match status" value="1"/>
</dbReference>
<dbReference type="AlphaFoldDB" id="A0A4P6UUP7"/>
<organism evidence="2 3">
    <name type="scientific">Ureibacillus thermophilus</name>
    <dbReference type="NCBI Taxonomy" id="367743"/>
    <lineage>
        <taxon>Bacteria</taxon>
        <taxon>Bacillati</taxon>
        <taxon>Bacillota</taxon>
        <taxon>Bacilli</taxon>
        <taxon>Bacillales</taxon>
        <taxon>Caryophanaceae</taxon>
        <taxon>Ureibacillus</taxon>
    </lineage>
</organism>
<dbReference type="PANTHER" id="PTHR41307">
    <property type="entry name" value="MEMBRANE PROTEIN-RELATED"/>
    <property type="match status" value="1"/>
</dbReference>
<name>A0A4P6UUP7_9BACL</name>
<feature type="transmembrane region" description="Helical" evidence="1">
    <location>
        <begin position="200"/>
        <end position="218"/>
    </location>
</feature>
<feature type="transmembrane region" description="Helical" evidence="1">
    <location>
        <begin position="132"/>
        <end position="154"/>
    </location>
</feature>
<dbReference type="EMBL" id="CP036528">
    <property type="protein sequence ID" value="QBK25826.1"/>
    <property type="molecule type" value="Genomic_DNA"/>
</dbReference>
<dbReference type="Gene3D" id="1.10.1900.10">
    <property type="entry name" value="c-terminal domain of poly(a) binding protein"/>
    <property type="match status" value="1"/>
</dbReference>
<dbReference type="Proteomes" id="UP000291151">
    <property type="component" value="Chromosome"/>
</dbReference>
<protein>
    <submittedName>
        <fullName evidence="2">DUF1129 family protein</fullName>
    </submittedName>
</protein>
<proteinExistence type="predicted"/>
<accession>A0A4P6UUP7</accession>
<evidence type="ECO:0000313" key="3">
    <source>
        <dbReference type="Proteomes" id="UP000291151"/>
    </source>
</evidence>
<feature type="transmembrane region" description="Helical" evidence="1">
    <location>
        <begin position="98"/>
        <end position="120"/>
    </location>
</feature>
<keyword evidence="1" id="KW-1133">Transmembrane helix</keyword>